<protein>
    <submittedName>
        <fullName evidence="1">WGS project CABT00000000 data, contig 2.24</fullName>
    </submittedName>
</protein>
<dbReference type="Proteomes" id="UP000001881">
    <property type="component" value="Unassembled WGS sequence"/>
</dbReference>
<proteinExistence type="predicted"/>
<gene>
    <name evidence="1" type="ORF">SMAC_05891</name>
</gene>
<evidence type="ECO:0000313" key="2">
    <source>
        <dbReference type="Proteomes" id="UP000001881"/>
    </source>
</evidence>
<name>F7W3F1_SORMK</name>
<comment type="caution">
    <text evidence="1">The sequence shown here is derived from an EMBL/GenBank/DDBJ whole genome shotgun (WGS) entry which is preliminary data.</text>
</comment>
<dbReference type="VEuPathDB" id="FungiDB:SMAC_05891"/>
<reference evidence="1 2" key="1">
    <citation type="journal article" date="2010" name="PLoS Genet.">
        <title>De novo assembly of a 40 Mb eukaryotic genome from short sequence reads: Sordaria macrospora, a model organism for fungal morphogenesis.</title>
        <authorList>
            <person name="Nowrousian M."/>
            <person name="Stajich J."/>
            <person name="Chu M."/>
            <person name="Engh I."/>
            <person name="Espagne E."/>
            <person name="Halliday K."/>
            <person name="Kamerewerd J."/>
            <person name="Kempken F."/>
            <person name="Knab B."/>
            <person name="Kuo H.C."/>
            <person name="Osiewacz H.D."/>
            <person name="Poeggeler S."/>
            <person name="Read N."/>
            <person name="Seiler S."/>
            <person name="Smith K."/>
            <person name="Zickler D."/>
            <person name="Kueck U."/>
            <person name="Freitag M."/>
        </authorList>
    </citation>
    <scope>NUCLEOTIDE SEQUENCE [LARGE SCALE GENOMIC DNA]</scope>
    <source>
        <strain evidence="2">ATCC MYA-333 / DSM 997 / K(L3346) / K-hell</strain>
        <tissue evidence="1">Mycelium</tissue>
    </source>
</reference>
<dbReference type="HOGENOM" id="CLU_869238_0_0_1"/>
<dbReference type="EMBL" id="CABT02000024">
    <property type="protein sequence ID" value="CCC12153.1"/>
    <property type="molecule type" value="Genomic_DNA"/>
</dbReference>
<evidence type="ECO:0000313" key="1">
    <source>
        <dbReference type="EMBL" id="CCC12153.1"/>
    </source>
</evidence>
<accession>F7W3F1</accession>
<dbReference type="InParanoid" id="F7W3F1"/>
<keyword evidence="2" id="KW-1185">Reference proteome</keyword>
<organism evidence="1 2">
    <name type="scientific">Sordaria macrospora (strain ATCC MYA-333 / DSM 997 / K(L3346) / K-hell)</name>
    <dbReference type="NCBI Taxonomy" id="771870"/>
    <lineage>
        <taxon>Eukaryota</taxon>
        <taxon>Fungi</taxon>
        <taxon>Dikarya</taxon>
        <taxon>Ascomycota</taxon>
        <taxon>Pezizomycotina</taxon>
        <taxon>Sordariomycetes</taxon>
        <taxon>Sordariomycetidae</taxon>
        <taxon>Sordariales</taxon>
        <taxon>Sordariaceae</taxon>
        <taxon>Sordaria</taxon>
    </lineage>
</organism>
<dbReference type="AlphaFoldDB" id="F7W3F1"/>
<sequence>MDTPTADIDERLHKLSMGLATPTLSKLPSDNDTEAYRAVLRDLERLRTSTTITSTNGNSLLSPFEECPYRSNPEEYLRDIEAINRSLDNVKVPLDIGQMQLEHSATMANLIRATTAALNGDDNSFFFFNDNNNTITITNTDTNTDIDNPLPQALLKALEPISFYRSHRQRHNNILYGLGVLRCRDPEIGNLRLTPSTSYIYDSSASSIFIDHPLRISDIEASFQMGVSTPIGTPIGASTSAQPTGTGTGSKKLAQFKAALEGMLNMTRQHAARGVEEAREDVGPLEEVLGKWNGMIGEYLGSSFTDKYEMEERWQPFFRR</sequence>